<feature type="compositionally biased region" description="Polar residues" evidence="3">
    <location>
        <begin position="780"/>
        <end position="795"/>
    </location>
</feature>
<evidence type="ECO:0000259" key="4">
    <source>
        <dbReference type="Pfam" id="PF24915"/>
    </source>
</evidence>
<feature type="coiled-coil region" evidence="2">
    <location>
        <begin position="250"/>
        <end position="284"/>
    </location>
</feature>
<dbReference type="Gene3D" id="1.20.58.60">
    <property type="match status" value="1"/>
</dbReference>
<feature type="compositionally biased region" description="Basic and acidic residues" evidence="3">
    <location>
        <begin position="690"/>
        <end position="699"/>
    </location>
</feature>
<sequence>MLQVYEQLTSDYKEFISEIDGVLHDESFISEESPKDRIFGVFDPIYRKCERLLEEGELLLDRGHQLHLRYKNASFLKKKFSKENKKIVDSLVQMTGELRSKLTKLRSIYIAKNDALINTIETTGLEEGFRSVIQWIKGPGDKLLVSQTEIGEDYTTADKLRKVHEELELKCADTYSNYAELRHKVTLLLESGKGEKADLINQCDYMESVCRNFANILEKRRILVITSVRFHRFFEELSRSLDDLLRTLHNETAFEDVQSAETALSDLEGKVEEILHLYDEAIEEGHELLNLLSLSVKNWVGQDVTPDRTKQIEHVENLLDALQQRRTRSDELAGARKKKLQQLLELRTCEQNAIQAIQWIAELCDTVNERNAATPKPGERLTDYHNTQLQVHKTALETYNYGKELLQRALVLRRVLHQDLEANHEMMQDLNDTWKRFTRGELEHVQRLKNASLFHHNVEQFESDMNDIYQEMKMVENYQLKPADAVWQNWHKKERIYQQGPEIIDIGKKLLEKLQEPVIREYGENREIEFMDETVVNNLRQKLSKFEDNLKNFTSDWENMFSAYKLDQNENLVDGDGNILRYAYQRKQEDFTPTHTSTLMRPPDSSLYSTRDETLSSVPMREKSDNQSIEKLENQSREQSTNLERNTSFSKYEDEKFFAERNKILNKYGRPYKPFSSFLAKKEDWYHEGTDRTLERPNQRNDNQSPYDGWRSDRANDNQHPEGQNKWRDEESIQGRFYYPQKADVSIDTEQKYAEISEQPNSQAQLHQMPAKASYFFPSDPSNLNKEPTSRNRPQSMPLAVERIPVNNTYDQTDRGNITREDRNRYSDPNYASYFQRGHPRDSDPYASHMHRNMERSIHPHPQEQFNRTSETPVQDLNQKDQILEVDPEPPFHGKSKPQDQKPYDGPGYWDSDRQKFADPRYSSQPNRQHNQPPNTSRDPTQPLFIDTSFPNGIAQSGKPLNKYDPEYERLASDYRMEERQPRNSGTYPGPWYHSSPRVIPFQQPTAPFYTGAQETDESKYDVGERDGRFSEQFDHRRTAILDHNIATTETLPEMMPTAKDEYSDRDDSVFVEDDHPKYATGEALKYVLEEDFLEDPTELVVFPHCGTRTHFPLSGLHPDQPKNTFPIINDDRRYVMNGHDTELDEENYKTGRPDYHSGNQDVSKENYSPEERGHYRNYHEGIDFATPVSAQQDDRINALPEQQKPTESIQPEGQRIFKSGKLIRLIGSEKPQDNRLQDELSQEITQADSLPSQHLSTFRNEPLHAAPGKSHDDSLLSDSLENEYAYNRKYADVGEPLTHPPHARQNLALDQNSAFADLVIGKNQENTTSKFLENYPQFKEYPPPPEPQVSRYIGGESYAAPEENYEPARVGERPLEKLPIFGLTGAKALQQSKDAGNDEEFRVIDQNDPLQRDDRYPAEDFRERRRRNIISKDKQISDSRSWETWREPQKIDEQDVGYGRFSEEPRQDEDNFRDYRMYSTEIPRSSQRQSDLQIWPTEPIEYSKLNDKYLDQSITEIIDPNSTDDRGIHDETTSHLSRTSSVVLENRLEKVTELFAKSQDPNKSLERLNSFLQRDTRPDMDDAFIDPENQEFWNDLNRKLRENNDFSSELIAVCIVEYDVAFRDT</sequence>
<evidence type="ECO:0000313" key="5">
    <source>
        <dbReference type="EMBL" id="CAD5124761.1"/>
    </source>
</evidence>
<protein>
    <submittedName>
        <fullName evidence="5">DgyrCDS13026</fullName>
    </submittedName>
</protein>
<dbReference type="GO" id="GO:0080025">
    <property type="term" value="F:phosphatidylinositol-3,5-bisphosphate binding"/>
    <property type="evidence" value="ECO:0007669"/>
    <property type="project" value="TreeGrafter"/>
</dbReference>
<comment type="caution">
    <text evidence="5">The sequence shown here is derived from an EMBL/GenBank/DDBJ whole genome shotgun (WGS) entry which is preliminary data.</text>
</comment>
<feature type="compositionally biased region" description="Basic and acidic residues" evidence="3">
    <location>
        <begin position="812"/>
        <end position="826"/>
    </location>
</feature>
<dbReference type="GO" id="GO:0070273">
    <property type="term" value="F:phosphatidylinositol-4-phosphate binding"/>
    <property type="evidence" value="ECO:0007669"/>
    <property type="project" value="TreeGrafter"/>
</dbReference>
<keyword evidence="1" id="KW-0677">Repeat</keyword>
<feature type="region of interest" description="Disordered" evidence="3">
    <location>
        <begin position="690"/>
        <end position="732"/>
    </location>
</feature>
<feature type="region of interest" description="Disordered" evidence="3">
    <location>
        <begin position="591"/>
        <end position="647"/>
    </location>
</feature>
<gene>
    <name evidence="5" type="ORF">DGYR_LOCUS12251</name>
</gene>
<organism evidence="5 6">
    <name type="scientific">Dimorphilus gyrociliatus</name>
    <dbReference type="NCBI Taxonomy" id="2664684"/>
    <lineage>
        <taxon>Eukaryota</taxon>
        <taxon>Metazoa</taxon>
        <taxon>Spiralia</taxon>
        <taxon>Lophotrochozoa</taxon>
        <taxon>Annelida</taxon>
        <taxon>Polychaeta</taxon>
        <taxon>Polychaeta incertae sedis</taxon>
        <taxon>Dinophilidae</taxon>
        <taxon>Dimorphilus</taxon>
    </lineage>
</organism>
<dbReference type="GO" id="GO:0043325">
    <property type="term" value="F:phosphatidylinositol-3,4-bisphosphate binding"/>
    <property type="evidence" value="ECO:0007669"/>
    <property type="project" value="TreeGrafter"/>
</dbReference>
<dbReference type="GO" id="GO:0005546">
    <property type="term" value="F:phosphatidylinositol-4,5-bisphosphate binding"/>
    <property type="evidence" value="ECO:0007669"/>
    <property type="project" value="TreeGrafter"/>
</dbReference>
<dbReference type="OrthoDB" id="5859883at2759"/>
<evidence type="ECO:0000256" key="2">
    <source>
        <dbReference type="SAM" id="Coils"/>
    </source>
</evidence>
<feature type="region of interest" description="Disordered" evidence="3">
    <location>
        <begin position="1145"/>
        <end position="1168"/>
    </location>
</feature>
<dbReference type="SUPFAM" id="SSF46966">
    <property type="entry name" value="Spectrin repeat"/>
    <property type="match status" value="2"/>
</dbReference>
<dbReference type="EMBL" id="CAJFCJ010000023">
    <property type="protein sequence ID" value="CAD5124761.1"/>
    <property type="molecule type" value="Genomic_DNA"/>
</dbReference>
<feature type="compositionally biased region" description="Basic and acidic residues" evidence="3">
    <location>
        <begin position="710"/>
        <end position="732"/>
    </location>
</feature>
<feature type="domain" description="SESTD1-like spectrin repeats region" evidence="4">
    <location>
        <begin position="225"/>
        <end position="333"/>
    </location>
</feature>
<dbReference type="PANTHER" id="PTHR46607">
    <property type="entry name" value="SEC14 DOMAIN AND SPECTRIN REPEAT-CONTAINING PROTEIN 1"/>
    <property type="match status" value="1"/>
</dbReference>
<dbReference type="GO" id="GO:0032266">
    <property type="term" value="F:phosphatidylinositol-3-phosphate binding"/>
    <property type="evidence" value="ECO:0007669"/>
    <property type="project" value="TreeGrafter"/>
</dbReference>
<feature type="compositionally biased region" description="Basic and acidic residues" evidence="3">
    <location>
        <begin position="1147"/>
        <end position="1156"/>
    </location>
</feature>
<feature type="region of interest" description="Disordered" evidence="3">
    <location>
        <begin position="886"/>
        <end position="997"/>
    </location>
</feature>
<evidence type="ECO:0000256" key="3">
    <source>
        <dbReference type="SAM" id="MobiDB-lite"/>
    </source>
</evidence>
<evidence type="ECO:0000313" key="6">
    <source>
        <dbReference type="Proteomes" id="UP000549394"/>
    </source>
</evidence>
<dbReference type="Proteomes" id="UP000549394">
    <property type="component" value="Unassembled WGS sequence"/>
</dbReference>
<feature type="region of interest" description="Disordered" evidence="3">
    <location>
        <begin position="774"/>
        <end position="848"/>
    </location>
</feature>
<dbReference type="PANTHER" id="PTHR46607:SF1">
    <property type="entry name" value="SEC14 DOMAIN AND SPECTRIN REPEAT-CONTAINING PROTEIN 1"/>
    <property type="match status" value="1"/>
</dbReference>
<keyword evidence="6" id="KW-1185">Reference proteome</keyword>
<feature type="compositionally biased region" description="Basic and acidic residues" evidence="3">
    <location>
        <begin position="610"/>
        <end position="636"/>
    </location>
</feature>
<reference evidence="5 6" key="1">
    <citation type="submission" date="2020-08" db="EMBL/GenBank/DDBJ databases">
        <authorList>
            <person name="Hejnol A."/>
        </authorList>
    </citation>
    <scope>NUCLEOTIDE SEQUENCE [LARGE SCALE GENOMIC DNA]</scope>
</reference>
<feature type="compositionally biased region" description="Polar residues" evidence="3">
    <location>
        <begin position="637"/>
        <end position="647"/>
    </location>
</feature>
<evidence type="ECO:0000256" key="1">
    <source>
        <dbReference type="ARBA" id="ARBA00022737"/>
    </source>
</evidence>
<feature type="compositionally biased region" description="Basic and acidic residues" evidence="3">
    <location>
        <begin position="962"/>
        <end position="982"/>
    </location>
</feature>
<dbReference type="InterPro" id="IPR056804">
    <property type="entry name" value="Spectrin_SESTD1"/>
</dbReference>
<proteinExistence type="predicted"/>
<accession>A0A7I8W9F1</accession>
<keyword evidence="2" id="KW-0175">Coiled coil</keyword>
<feature type="compositionally biased region" description="Polar residues" evidence="3">
    <location>
        <begin position="922"/>
        <end position="940"/>
    </location>
</feature>
<dbReference type="Pfam" id="PF24915">
    <property type="entry name" value="Spectrin_SESTD1"/>
    <property type="match status" value="1"/>
</dbReference>
<dbReference type="GO" id="GO:0010314">
    <property type="term" value="F:phosphatidylinositol-5-phosphate binding"/>
    <property type="evidence" value="ECO:0007669"/>
    <property type="project" value="TreeGrafter"/>
</dbReference>
<name>A0A7I8W9F1_9ANNE</name>